<feature type="non-terminal residue" evidence="1">
    <location>
        <position position="91"/>
    </location>
</feature>
<name>A0A9W4T7Z6_9GLOM</name>
<comment type="caution">
    <text evidence="1">The sequence shown here is derived from an EMBL/GenBank/DDBJ whole genome shotgun (WGS) entry which is preliminary data.</text>
</comment>
<gene>
    <name evidence="1" type="ORF">FWILDA_LOCUS17159</name>
</gene>
<evidence type="ECO:0000313" key="2">
    <source>
        <dbReference type="Proteomes" id="UP001153678"/>
    </source>
</evidence>
<dbReference type="EMBL" id="CAMKVN010012707">
    <property type="protein sequence ID" value="CAI2195600.1"/>
    <property type="molecule type" value="Genomic_DNA"/>
</dbReference>
<dbReference type="AlphaFoldDB" id="A0A9W4T7Z6"/>
<proteinExistence type="predicted"/>
<dbReference type="Proteomes" id="UP001153678">
    <property type="component" value="Unassembled WGS sequence"/>
</dbReference>
<reference evidence="1" key="1">
    <citation type="submission" date="2022-08" db="EMBL/GenBank/DDBJ databases">
        <authorList>
            <person name="Kallberg Y."/>
            <person name="Tangrot J."/>
            <person name="Rosling A."/>
        </authorList>
    </citation>
    <scope>NUCLEOTIDE SEQUENCE</scope>
    <source>
        <strain evidence="1">Wild A</strain>
    </source>
</reference>
<organism evidence="1 2">
    <name type="scientific">Funneliformis geosporum</name>
    <dbReference type="NCBI Taxonomy" id="1117311"/>
    <lineage>
        <taxon>Eukaryota</taxon>
        <taxon>Fungi</taxon>
        <taxon>Fungi incertae sedis</taxon>
        <taxon>Mucoromycota</taxon>
        <taxon>Glomeromycotina</taxon>
        <taxon>Glomeromycetes</taxon>
        <taxon>Glomerales</taxon>
        <taxon>Glomeraceae</taxon>
        <taxon>Funneliformis</taxon>
    </lineage>
</organism>
<accession>A0A9W4T7Z6</accession>
<keyword evidence="2" id="KW-1185">Reference proteome</keyword>
<sequence>MSIWKKHSNSKLNAKVCYIRGRLGESGISEFETLHRYDNFFQNLTDLKAEINLEIAKGRKKNNEDKRYFCLYCGIGLTEDEFVVKTCSKEE</sequence>
<protein>
    <submittedName>
        <fullName evidence="1">9990_t:CDS:1</fullName>
    </submittedName>
</protein>
<evidence type="ECO:0000313" key="1">
    <source>
        <dbReference type="EMBL" id="CAI2195600.1"/>
    </source>
</evidence>